<dbReference type="AlphaFoldDB" id="A0A6C0LA46"/>
<evidence type="ECO:0000313" key="2">
    <source>
        <dbReference type="EMBL" id="QHU26945.1"/>
    </source>
</evidence>
<accession>A0A6C0LA46</accession>
<name>A0A6C0LA46_9ZZZZ</name>
<organism evidence="2">
    <name type="scientific">viral metagenome</name>
    <dbReference type="NCBI Taxonomy" id="1070528"/>
    <lineage>
        <taxon>unclassified sequences</taxon>
        <taxon>metagenomes</taxon>
        <taxon>organismal metagenomes</taxon>
    </lineage>
</organism>
<proteinExistence type="predicted"/>
<dbReference type="EMBL" id="MN740446">
    <property type="protein sequence ID" value="QHU26945.1"/>
    <property type="molecule type" value="Genomic_DNA"/>
</dbReference>
<feature type="region of interest" description="Disordered" evidence="1">
    <location>
        <begin position="1"/>
        <end position="20"/>
    </location>
</feature>
<protein>
    <submittedName>
        <fullName evidence="2">Uncharacterized protein</fullName>
    </submittedName>
</protein>
<sequence>MSKSAYGIPPSLREIMDDNGEIEEIKGEADVKDKSETKDKTIPSSVSLPTKAERLAKFLACANNLFASDLDYVFDIANGKAPSDDHLAMEFFGIKEE</sequence>
<evidence type="ECO:0000256" key="1">
    <source>
        <dbReference type="SAM" id="MobiDB-lite"/>
    </source>
</evidence>
<reference evidence="2" key="1">
    <citation type="journal article" date="2020" name="Nature">
        <title>Giant virus diversity and host interactions through global metagenomics.</title>
        <authorList>
            <person name="Schulz F."/>
            <person name="Roux S."/>
            <person name="Paez-Espino D."/>
            <person name="Jungbluth S."/>
            <person name="Walsh D.A."/>
            <person name="Denef V.J."/>
            <person name="McMahon K.D."/>
            <person name="Konstantinidis K.T."/>
            <person name="Eloe-Fadrosh E.A."/>
            <person name="Kyrpides N.C."/>
            <person name="Woyke T."/>
        </authorList>
    </citation>
    <scope>NUCLEOTIDE SEQUENCE</scope>
    <source>
        <strain evidence="2">GVMAG-M-3300027759-42</strain>
    </source>
</reference>